<dbReference type="OrthoDB" id="77581at2759"/>
<sequence length="417" mass="46722">MSDTSHDDEDIEASVVLHLRHFLRLERSTWERDDPVVVGLVDELSECLVNPVRAASPPLPPPPSRAEMAAERERRAEATDAKWSSTLARFEATQAKVQSKIDKQKEYLAREETKELRFKPAIDRKSRRIAHEFPSFLERQASAVAWRDKHMEAERDQKRLEEAQAVTTRPNLKAPCLCGQAKHTPVCRQFLDLCATTTRFEIQQKTHAMKRSVDDMLAYAQAKHERQVERVLEAHEKEAAQTPFAPTLNPRSLKIYEAMVQAGGKTRHRGDEPKSEEVPFRPRINSKSRALAAAQPASKTVFERLEAHADARQLKLAQVNVSLVDTHVRNVKHVGKDDLQLQRVLNHLSPKGKGQVPPITTIVAGPDHAFILDNFTSDTSQPQLLGLGKTDAGIFKAAGYDTPGTHGGKKGRVVIRA</sequence>
<feature type="compositionally biased region" description="Basic and acidic residues" evidence="1">
    <location>
        <begin position="68"/>
        <end position="80"/>
    </location>
</feature>
<evidence type="ECO:0000313" key="3">
    <source>
        <dbReference type="Proteomes" id="UP000243579"/>
    </source>
</evidence>
<dbReference type="AlphaFoldDB" id="A0A1V9YQR9"/>
<accession>A0A1V9YQR9</accession>
<feature type="region of interest" description="Disordered" evidence="1">
    <location>
        <begin position="55"/>
        <end position="81"/>
    </location>
</feature>
<evidence type="ECO:0000313" key="2">
    <source>
        <dbReference type="EMBL" id="OQR88000.1"/>
    </source>
</evidence>
<keyword evidence="3" id="KW-1185">Reference proteome</keyword>
<comment type="caution">
    <text evidence="2">The sequence shown here is derived from an EMBL/GenBank/DDBJ whole genome shotgun (WGS) entry which is preliminary data.</text>
</comment>
<reference evidence="2 3" key="1">
    <citation type="journal article" date="2014" name="Genome Biol. Evol.">
        <title>The secreted proteins of Achlya hypogyna and Thraustotheca clavata identify the ancestral oomycete secretome and reveal gene acquisitions by horizontal gene transfer.</title>
        <authorList>
            <person name="Misner I."/>
            <person name="Blouin N."/>
            <person name="Leonard G."/>
            <person name="Richards T.A."/>
            <person name="Lane C.E."/>
        </authorList>
    </citation>
    <scope>NUCLEOTIDE SEQUENCE [LARGE SCALE GENOMIC DNA]</scope>
    <source>
        <strain evidence="2 3">ATCC 48635</strain>
    </source>
</reference>
<dbReference type="EMBL" id="JNBR01001415">
    <property type="protein sequence ID" value="OQR88000.1"/>
    <property type="molecule type" value="Genomic_DNA"/>
</dbReference>
<protein>
    <submittedName>
        <fullName evidence="2">Uncharacterized protein</fullName>
    </submittedName>
</protein>
<organism evidence="2 3">
    <name type="scientific">Achlya hypogyna</name>
    <name type="common">Oomycete</name>
    <name type="synonym">Protoachlya hypogyna</name>
    <dbReference type="NCBI Taxonomy" id="1202772"/>
    <lineage>
        <taxon>Eukaryota</taxon>
        <taxon>Sar</taxon>
        <taxon>Stramenopiles</taxon>
        <taxon>Oomycota</taxon>
        <taxon>Saprolegniomycetes</taxon>
        <taxon>Saprolegniales</taxon>
        <taxon>Achlyaceae</taxon>
        <taxon>Achlya</taxon>
    </lineage>
</organism>
<dbReference type="Proteomes" id="UP000243579">
    <property type="component" value="Unassembled WGS sequence"/>
</dbReference>
<name>A0A1V9YQR9_ACHHY</name>
<gene>
    <name evidence="2" type="ORF">ACHHYP_07696</name>
</gene>
<evidence type="ECO:0000256" key="1">
    <source>
        <dbReference type="SAM" id="MobiDB-lite"/>
    </source>
</evidence>
<proteinExistence type="predicted"/>